<feature type="transmembrane region" description="Helical" evidence="1">
    <location>
        <begin position="74"/>
        <end position="96"/>
    </location>
</feature>
<name>A0A0G4H204_VITBC</name>
<reference evidence="2 3" key="1">
    <citation type="submission" date="2014-11" db="EMBL/GenBank/DDBJ databases">
        <authorList>
            <person name="Zhu J."/>
            <person name="Qi W."/>
            <person name="Song R."/>
        </authorList>
    </citation>
    <scope>NUCLEOTIDE SEQUENCE [LARGE SCALE GENOMIC DNA]</scope>
</reference>
<feature type="transmembrane region" description="Helical" evidence="1">
    <location>
        <begin position="216"/>
        <end position="238"/>
    </location>
</feature>
<feature type="transmembrane region" description="Helical" evidence="1">
    <location>
        <begin position="117"/>
        <end position="140"/>
    </location>
</feature>
<dbReference type="VEuPathDB" id="CryptoDB:Vbra_19358"/>
<feature type="transmembrane region" description="Helical" evidence="1">
    <location>
        <begin position="152"/>
        <end position="173"/>
    </location>
</feature>
<feature type="transmembrane region" description="Helical" evidence="1">
    <location>
        <begin position="39"/>
        <end position="62"/>
    </location>
</feature>
<gene>
    <name evidence="2" type="ORF">Vbra_19358</name>
</gene>
<protein>
    <submittedName>
        <fullName evidence="2">Uncharacterized protein</fullName>
    </submittedName>
</protein>
<dbReference type="InParanoid" id="A0A0G4H204"/>
<keyword evidence="3" id="KW-1185">Reference proteome</keyword>
<sequence>MTGQREAADVNNSASKGGILEWLWPPHYDQAITGSVFEYWGCAPVSTLVTRILFAIYFVVWFALGFERNLTGEYFAFLTIWGFIISGGYAIASVVLSSYQLQGDKDAGGRPLRRWTCVLFEIALPFEAVITILFWTLLWLPRYLDGDENFDYDFAVTVQLHGGGLLLLVIEFVLNRIPFFNRHLLVSLIVGCLYIPVNAAVTLIRDDPIYDIIDWMTPLSAVFALGSLAGLAIFHYFFMCLRRHAMSSDKPAEVPAGHGV</sequence>
<evidence type="ECO:0000256" key="1">
    <source>
        <dbReference type="SAM" id="Phobius"/>
    </source>
</evidence>
<accession>A0A0G4H204</accession>
<dbReference type="AlphaFoldDB" id="A0A0G4H204"/>
<evidence type="ECO:0000313" key="2">
    <source>
        <dbReference type="EMBL" id="CEM37663.1"/>
    </source>
</evidence>
<dbReference type="Proteomes" id="UP000041254">
    <property type="component" value="Unassembled WGS sequence"/>
</dbReference>
<keyword evidence="1" id="KW-1133">Transmembrane helix</keyword>
<organism evidence="2 3">
    <name type="scientific">Vitrella brassicaformis (strain CCMP3155)</name>
    <dbReference type="NCBI Taxonomy" id="1169540"/>
    <lineage>
        <taxon>Eukaryota</taxon>
        <taxon>Sar</taxon>
        <taxon>Alveolata</taxon>
        <taxon>Colpodellida</taxon>
        <taxon>Vitrellaceae</taxon>
        <taxon>Vitrella</taxon>
    </lineage>
</organism>
<dbReference type="PANTHER" id="PTHR12242">
    <property type="entry name" value="OS02G0130600 PROTEIN-RELATED"/>
    <property type="match status" value="1"/>
</dbReference>
<dbReference type="PhylomeDB" id="A0A0G4H204"/>
<evidence type="ECO:0000313" key="3">
    <source>
        <dbReference type="Proteomes" id="UP000041254"/>
    </source>
</evidence>
<keyword evidence="1" id="KW-0472">Membrane</keyword>
<dbReference type="EMBL" id="CDMY01000947">
    <property type="protein sequence ID" value="CEM37663.1"/>
    <property type="molecule type" value="Genomic_DNA"/>
</dbReference>
<keyword evidence="1" id="KW-0812">Transmembrane</keyword>
<dbReference type="GO" id="GO:0016020">
    <property type="term" value="C:membrane"/>
    <property type="evidence" value="ECO:0007669"/>
    <property type="project" value="TreeGrafter"/>
</dbReference>
<feature type="transmembrane region" description="Helical" evidence="1">
    <location>
        <begin position="185"/>
        <end position="204"/>
    </location>
</feature>
<dbReference type="OMA" id="EDNDNEC"/>
<proteinExistence type="predicted"/>